<comment type="caution">
    <text evidence="2">The sequence shown here is derived from an EMBL/GenBank/DDBJ whole genome shotgun (WGS) entry which is preliminary data.</text>
</comment>
<dbReference type="GO" id="GO:0000502">
    <property type="term" value="C:proteasome complex"/>
    <property type="evidence" value="ECO:0007669"/>
    <property type="project" value="UniProtKB-KW"/>
</dbReference>
<name>A0AAP0BZ45_9ASPA</name>
<evidence type="ECO:0000313" key="3">
    <source>
        <dbReference type="Proteomes" id="UP001418222"/>
    </source>
</evidence>
<dbReference type="EMBL" id="JBBWWQ010000002">
    <property type="protein sequence ID" value="KAK8954448.1"/>
    <property type="molecule type" value="Genomic_DNA"/>
</dbReference>
<evidence type="ECO:0000313" key="2">
    <source>
        <dbReference type="EMBL" id="KAK8954448.1"/>
    </source>
</evidence>
<reference evidence="2 3" key="1">
    <citation type="journal article" date="2022" name="Nat. Plants">
        <title>Genomes of leafy and leafless Platanthera orchids illuminate the evolution of mycoheterotrophy.</title>
        <authorList>
            <person name="Li M.H."/>
            <person name="Liu K.W."/>
            <person name="Li Z."/>
            <person name="Lu H.C."/>
            <person name="Ye Q.L."/>
            <person name="Zhang D."/>
            <person name="Wang J.Y."/>
            <person name="Li Y.F."/>
            <person name="Zhong Z.M."/>
            <person name="Liu X."/>
            <person name="Yu X."/>
            <person name="Liu D.K."/>
            <person name="Tu X.D."/>
            <person name="Liu B."/>
            <person name="Hao Y."/>
            <person name="Liao X.Y."/>
            <person name="Jiang Y.T."/>
            <person name="Sun W.H."/>
            <person name="Chen J."/>
            <person name="Chen Y.Q."/>
            <person name="Ai Y."/>
            <person name="Zhai J.W."/>
            <person name="Wu S.S."/>
            <person name="Zhou Z."/>
            <person name="Hsiao Y.Y."/>
            <person name="Wu W.L."/>
            <person name="Chen Y.Y."/>
            <person name="Lin Y.F."/>
            <person name="Hsu J.L."/>
            <person name="Li C.Y."/>
            <person name="Wang Z.W."/>
            <person name="Zhao X."/>
            <person name="Zhong W.Y."/>
            <person name="Ma X.K."/>
            <person name="Ma L."/>
            <person name="Huang J."/>
            <person name="Chen G.Z."/>
            <person name="Huang M.Z."/>
            <person name="Huang L."/>
            <person name="Peng D.H."/>
            <person name="Luo Y.B."/>
            <person name="Zou S.Q."/>
            <person name="Chen S.P."/>
            <person name="Lan S."/>
            <person name="Tsai W.C."/>
            <person name="Van de Peer Y."/>
            <person name="Liu Z.J."/>
        </authorList>
    </citation>
    <scope>NUCLEOTIDE SEQUENCE [LARGE SCALE GENOMIC DNA]</scope>
    <source>
        <strain evidence="2">Lor287</strain>
    </source>
</reference>
<keyword evidence="2" id="KW-0647">Proteasome</keyword>
<keyword evidence="3" id="KW-1185">Reference proteome</keyword>
<protein>
    <submittedName>
        <fullName evidence="2">Proteasome subunit beta type-3</fullName>
    </submittedName>
</protein>
<evidence type="ECO:0000256" key="1">
    <source>
        <dbReference type="SAM" id="MobiDB-lite"/>
    </source>
</evidence>
<dbReference type="Proteomes" id="UP001418222">
    <property type="component" value="Unassembled WGS sequence"/>
</dbReference>
<accession>A0AAP0BZ45</accession>
<gene>
    <name evidence="2" type="primary">PBC1</name>
    <name evidence="2" type="ORF">KSP39_PZI002028</name>
</gene>
<feature type="compositionally biased region" description="Basic and acidic residues" evidence="1">
    <location>
        <begin position="38"/>
        <end position="49"/>
    </location>
</feature>
<feature type="region of interest" description="Disordered" evidence="1">
    <location>
        <begin position="38"/>
        <end position="60"/>
    </location>
</feature>
<proteinExistence type="predicted"/>
<sequence>MRSAKTGKLLVNSVEPSKYFPKHFYYFERQRIKAEELKKKDLKGKKPADDTEPNVQAKIRSGKGILQDEMDMKSETFASLIFEYNESTLMAMVGKNCFTIVSDQRLGV</sequence>
<dbReference type="AlphaFoldDB" id="A0AAP0BZ45"/>
<organism evidence="2 3">
    <name type="scientific">Platanthera zijinensis</name>
    <dbReference type="NCBI Taxonomy" id="2320716"/>
    <lineage>
        <taxon>Eukaryota</taxon>
        <taxon>Viridiplantae</taxon>
        <taxon>Streptophyta</taxon>
        <taxon>Embryophyta</taxon>
        <taxon>Tracheophyta</taxon>
        <taxon>Spermatophyta</taxon>
        <taxon>Magnoliopsida</taxon>
        <taxon>Liliopsida</taxon>
        <taxon>Asparagales</taxon>
        <taxon>Orchidaceae</taxon>
        <taxon>Orchidoideae</taxon>
        <taxon>Orchideae</taxon>
        <taxon>Orchidinae</taxon>
        <taxon>Platanthera</taxon>
    </lineage>
</organism>